<dbReference type="SUPFAM" id="SSF54364">
    <property type="entry name" value="Translation initiation factor IF3, N-terminal domain"/>
    <property type="match status" value="1"/>
</dbReference>
<gene>
    <name evidence="7" type="ORF">A3B31_02265</name>
</gene>
<evidence type="ECO:0000313" key="8">
    <source>
        <dbReference type="Proteomes" id="UP000177349"/>
    </source>
</evidence>
<dbReference type="InterPro" id="IPR036788">
    <property type="entry name" value="T_IF-3_C_sf"/>
</dbReference>
<dbReference type="Pfam" id="PF05198">
    <property type="entry name" value="IF3_N"/>
    <property type="match status" value="1"/>
</dbReference>
<dbReference type="GO" id="GO:0005737">
    <property type="term" value="C:cytoplasm"/>
    <property type="evidence" value="ECO:0007669"/>
    <property type="project" value="UniProtKB-ARBA"/>
</dbReference>
<dbReference type="EMBL" id="MHKN01000035">
    <property type="protein sequence ID" value="OGY91716.1"/>
    <property type="molecule type" value="Genomic_DNA"/>
</dbReference>
<keyword evidence="3" id="KW-0648">Protein biosynthesis</keyword>
<dbReference type="PANTHER" id="PTHR10938">
    <property type="entry name" value="TRANSLATION INITIATION FACTOR IF-3"/>
    <property type="match status" value="1"/>
</dbReference>
<evidence type="ECO:0000259" key="6">
    <source>
        <dbReference type="Pfam" id="PF05198"/>
    </source>
</evidence>
<dbReference type="SUPFAM" id="SSF55200">
    <property type="entry name" value="Translation initiation factor IF3, C-terminal domain"/>
    <property type="match status" value="1"/>
</dbReference>
<evidence type="ECO:0000259" key="5">
    <source>
        <dbReference type="Pfam" id="PF00707"/>
    </source>
</evidence>
<comment type="caution">
    <text evidence="7">The sequence shown here is derived from an EMBL/GenBank/DDBJ whole genome shotgun (WGS) entry which is preliminary data.</text>
</comment>
<dbReference type="InterPro" id="IPR001288">
    <property type="entry name" value="Translation_initiation_fac_3"/>
</dbReference>
<protein>
    <recommendedName>
        <fullName evidence="4">Translation initiation factor IF-3</fullName>
    </recommendedName>
</protein>
<evidence type="ECO:0000256" key="4">
    <source>
        <dbReference type="NCBIfam" id="TIGR00168"/>
    </source>
</evidence>
<feature type="domain" description="Translation initiation factor 3 N-terminal" evidence="6">
    <location>
        <begin position="2"/>
        <end position="60"/>
    </location>
</feature>
<dbReference type="Gene3D" id="3.10.20.80">
    <property type="entry name" value="Translation initiation factor 3 (IF-3), N-terminal domain"/>
    <property type="match status" value="1"/>
</dbReference>
<evidence type="ECO:0000313" key="7">
    <source>
        <dbReference type="EMBL" id="OGY91716.1"/>
    </source>
</evidence>
<dbReference type="Gene3D" id="3.30.110.10">
    <property type="entry name" value="Translation initiation factor 3 (IF-3), C-terminal domain"/>
    <property type="match status" value="1"/>
</dbReference>
<dbReference type="GO" id="GO:0003743">
    <property type="term" value="F:translation initiation factor activity"/>
    <property type="evidence" value="ECO:0007669"/>
    <property type="project" value="UniProtKB-UniRule"/>
</dbReference>
<dbReference type="Pfam" id="PF00707">
    <property type="entry name" value="IF3_C"/>
    <property type="match status" value="1"/>
</dbReference>
<dbReference type="InterPro" id="IPR019814">
    <property type="entry name" value="Translation_initiation_fac_3_N"/>
</dbReference>
<comment type="similarity">
    <text evidence="1">Belongs to the IF-3 family.</text>
</comment>
<dbReference type="GO" id="GO:0032790">
    <property type="term" value="P:ribosome disassembly"/>
    <property type="evidence" value="ECO:0007669"/>
    <property type="project" value="TreeGrafter"/>
</dbReference>
<feature type="domain" description="Translation initiation factor 3 C-terminal" evidence="5">
    <location>
        <begin position="64"/>
        <end position="147"/>
    </location>
</feature>
<proteinExistence type="inferred from homology"/>
<name>A0A1G2BS73_9BACT</name>
<dbReference type="PANTHER" id="PTHR10938:SF0">
    <property type="entry name" value="TRANSLATION INITIATION FACTOR IF-3, MITOCHONDRIAL"/>
    <property type="match status" value="1"/>
</dbReference>
<accession>A0A1G2BS73</accession>
<reference evidence="7 8" key="1">
    <citation type="journal article" date="2016" name="Nat. Commun.">
        <title>Thousands of microbial genomes shed light on interconnected biogeochemical processes in an aquifer system.</title>
        <authorList>
            <person name="Anantharaman K."/>
            <person name="Brown C.T."/>
            <person name="Hug L.A."/>
            <person name="Sharon I."/>
            <person name="Castelle C.J."/>
            <person name="Probst A.J."/>
            <person name="Thomas B.C."/>
            <person name="Singh A."/>
            <person name="Wilkins M.J."/>
            <person name="Karaoz U."/>
            <person name="Brodie E.L."/>
            <person name="Williams K.H."/>
            <person name="Hubbard S.S."/>
            <person name="Banfield J.F."/>
        </authorList>
    </citation>
    <scope>NUCLEOTIDE SEQUENCE [LARGE SCALE GENOMIC DNA]</scope>
</reference>
<evidence type="ECO:0000256" key="1">
    <source>
        <dbReference type="ARBA" id="ARBA00005439"/>
    </source>
</evidence>
<dbReference type="GO" id="GO:0043022">
    <property type="term" value="F:ribosome binding"/>
    <property type="evidence" value="ECO:0007669"/>
    <property type="project" value="TreeGrafter"/>
</dbReference>
<dbReference type="AlphaFoldDB" id="A0A1G2BS73"/>
<dbReference type="NCBIfam" id="TIGR00168">
    <property type="entry name" value="infC"/>
    <property type="match status" value="1"/>
</dbReference>
<dbReference type="InterPro" id="IPR036787">
    <property type="entry name" value="T_IF-3_N_sf"/>
</dbReference>
<evidence type="ECO:0000256" key="3">
    <source>
        <dbReference type="ARBA" id="ARBA00022917"/>
    </source>
</evidence>
<organism evidence="7 8">
    <name type="scientific">Candidatus Komeilibacteria bacterium RIFCSPLOWO2_01_FULL_53_11</name>
    <dbReference type="NCBI Taxonomy" id="1798552"/>
    <lineage>
        <taxon>Bacteria</taxon>
        <taxon>Candidatus Komeiliibacteriota</taxon>
    </lineage>
</organism>
<dbReference type="InterPro" id="IPR019815">
    <property type="entry name" value="Translation_initiation_fac_3_C"/>
</dbReference>
<dbReference type="Proteomes" id="UP000177349">
    <property type="component" value="Unassembled WGS sequence"/>
</dbReference>
<sequence>MVIDEEGNNLGAMKTDQAMRLAHEQDLDLIEVSPVAQPPVCRIMNLGKWQYLQSQKQKKQKTLETKILRLSFKIAEHDRQVRIKQAVKFLDKGHKVRLDMRLKGREKAYPEQGKELLARFISDMPIPVVQEGEISRQGANIGALIAKKH</sequence>
<keyword evidence="2 7" id="KW-0396">Initiation factor</keyword>
<evidence type="ECO:0000256" key="2">
    <source>
        <dbReference type="ARBA" id="ARBA00022540"/>
    </source>
</evidence>